<name>A0A6J2YIK4_SITOR</name>
<evidence type="ECO:0000259" key="1">
    <source>
        <dbReference type="Pfam" id="PF18701"/>
    </source>
</evidence>
<dbReference type="GO" id="GO:0042575">
    <property type="term" value="C:DNA polymerase complex"/>
    <property type="evidence" value="ECO:0007669"/>
    <property type="project" value="UniProtKB-ARBA"/>
</dbReference>
<dbReference type="Proteomes" id="UP000504635">
    <property type="component" value="Unplaced"/>
</dbReference>
<dbReference type="SUPFAM" id="SSF56672">
    <property type="entry name" value="DNA/RNA polymerases"/>
    <property type="match status" value="1"/>
</dbReference>
<dbReference type="PANTHER" id="PTHR47331">
    <property type="entry name" value="PHD-TYPE DOMAIN-CONTAINING PROTEIN"/>
    <property type="match status" value="1"/>
</dbReference>
<dbReference type="Gene3D" id="3.30.420.10">
    <property type="entry name" value="Ribonuclease H-like superfamily/Ribonuclease H"/>
    <property type="match status" value="1"/>
</dbReference>
<dbReference type="InterPro" id="IPR012337">
    <property type="entry name" value="RNaseH-like_sf"/>
</dbReference>
<dbReference type="PANTHER" id="PTHR47331:SF4">
    <property type="entry name" value="PEPTIDASE S1 DOMAIN-CONTAINING PROTEIN"/>
    <property type="match status" value="1"/>
</dbReference>
<keyword evidence="2" id="KW-1185">Reference proteome</keyword>
<dbReference type="InterPro" id="IPR043502">
    <property type="entry name" value="DNA/RNA_pol_sf"/>
</dbReference>
<sequence>MPHHCVVKNSSTTTKLRVVFDVSAKTSSEVSLNDVLKIGPTIQDDLLSIILRFRTHNYVITSDIEKMYRMVNVTESDKDLQRIVWRSSPDEELKTYKLNTVTYGTASAPFLAIPSLHQVAYDNLKQYPEACKVILKDFYVDDLIFGTSNINDAIRLKDQISSILAYAGFILRKWASNEKSSLNLQEYSQNLPQFFITDSDDKSVKTLGIFWEPNKDKLSYSVNLAELSTQKITKRFILGIVAQVFDPLGLLGSIVVRAKLLLQELWKKQLEWDESVPPDIHSLFTQFYRQLGKINTLQIPRHVLLRTPVKIELHAFCDASLLAYGACVYLVSEDNVGNRFSQLLTAKSRVAPIKSITLPRLELCGALLLVQLVKKVTAALNQSFSTVQFWTDSTIVLSWLRIEPSHLKTFVGNRVSEIMSNSTIENWKHVPSTDNPADIISRGTSPENLSLCPLWWAGPQWLLNNSSHWPHQSDPCEKELPELKQKTILTFSSIDDFSILNKYSSFMKLKRVVAYCLRFIKNSKTVKPNRTFSPLSIDELDVSLKRIVYIAQLQDFSAEFHDLHKNNSVNSKSRLSSLDPFLDENLIRVGGRLKNADASFGKKHPFILCDKNPLARLIINFEHNRLMHAGPQAALASIRSQFWILNGRNAVKGVIRQRIPCFKARPKTICPKMGDLPSTRVIANRPFAISGVDFAGPFLVKDGKTRCRILVKCHICVFVCFATKASHLELVSDMSLEAFLNALKRFISRMGIPQEIHSDNGSNFKGAANELEKQFYTVIVQIEGILYSRPITPLSDNIHDLEPLTPSHFLIGQMTTSLPQKDVADLPINRLMNYQRLTQITQHFWARLHQEYLSSLQQRLKWKKSCSSTQLKTGMMVLLKEHDSAPFQWHLGRIISTNPGKDGEVRVVTVKTAKGDI</sequence>
<dbReference type="Pfam" id="PF05380">
    <property type="entry name" value="Peptidase_A17"/>
    <property type="match status" value="1"/>
</dbReference>
<dbReference type="CDD" id="cd01644">
    <property type="entry name" value="RT_pepA17"/>
    <property type="match status" value="1"/>
</dbReference>
<protein>
    <submittedName>
        <fullName evidence="3">Uncharacterized protein LOC115887855</fullName>
    </submittedName>
</protein>
<evidence type="ECO:0000313" key="2">
    <source>
        <dbReference type="Proteomes" id="UP000504635"/>
    </source>
</evidence>
<dbReference type="AlphaFoldDB" id="A0A6J2YIK4"/>
<dbReference type="InterPro" id="IPR040676">
    <property type="entry name" value="DUF5641"/>
</dbReference>
<dbReference type="GeneID" id="115887855"/>
<feature type="domain" description="DUF5641" evidence="1">
    <location>
        <begin position="833"/>
        <end position="915"/>
    </location>
</feature>
<dbReference type="SUPFAM" id="SSF53098">
    <property type="entry name" value="Ribonuclease H-like"/>
    <property type="match status" value="1"/>
</dbReference>
<dbReference type="InParanoid" id="A0A6J2YIK4"/>
<dbReference type="KEGG" id="soy:115887855"/>
<dbReference type="InterPro" id="IPR008042">
    <property type="entry name" value="Retrotrans_Pao"/>
</dbReference>
<dbReference type="GO" id="GO:0003676">
    <property type="term" value="F:nucleic acid binding"/>
    <property type="evidence" value="ECO:0007669"/>
    <property type="project" value="InterPro"/>
</dbReference>
<evidence type="ECO:0000313" key="3">
    <source>
        <dbReference type="RefSeq" id="XP_030763227.1"/>
    </source>
</evidence>
<accession>A0A6J2YIK4</accession>
<organism evidence="2 3">
    <name type="scientific">Sitophilus oryzae</name>
    <name type="common">Rice weevil</name>
    <name type="synonym">Curculio oryzae</name>
    <dbReference type="NCBI Taxonomy" id="7048"/>
    <lineage>
        <taxon>Eukaryota</taxon>
        <taxon>Metazoa</taxon>
        <taxon>Ecdysozoa</taxon>
        <taxon>Arthropoda</taxon>
        <taxon>Hexapoda</taxon>
        <taxon>Insecta</taxon>
        <taxon>Pterygota</taxon>
        <taxon>Neoptera</taxon>
        <taxon>Endopterygota</taxon>
        <taxon>Coleoptera</taxon>
        <taxon>Polyphaga</taxon>
        <taxon>Cucujiformia</taxon>
        <taxon>Curculionidae</taxon>
        <taxon>Dryophthorinae</taxon>
        <taxon>Sitophilus</taxon>
    </lineage>
</organism>
<dbReference type="GO" id="GO:0071897">
    <property type="term" value="P:DNA biosynthetic process"/>
    <property type="evidence" value="ECO:0007669"/>
    <property type="project" value="UniProtKB-ARBA"/>
</dbReference>
<dbReference type="OrthoDB" id="5920040at2759"/>
<dbReference type="InterPro" id="IPR036397">
    <property type="entry name" value="RNaseH_sf"/>
</dbReference>
<proteinExistence type="predicted"/>
<reference evidence="3" key="1">
    <citation type="submission" date="2025-08" db="UniProtKB">
        <authorList>
            <consortium name="RefSeq"/>
        </authorList>
    </citation>
    <scope>IDENTIFICATION</scope>
    <source>
        <tissue evidence="3">Gonads</tissue>
    </source>
</reference>
<gene>
    <name evidence="3" type="primary">LOC115887855</name>
</gene>
<dbReference type="RefSeq" id="XP_030763227.1">
    <property type="nucleotide sequence ID" value="XM_030907367.1"/>
</dbReference>
<dbReference type="Pfam" id="PF18701">
    <property type="entry name" value="DUF5641"/>
    <property type="match status" value="1"/>
</dbReference>